<protein>
    <submittedName>
        <fullName evidence="3">RsgA_1 protein</fullName>
    </submittedName>
    <submittedName>
        <fullName evidence="2">RsgA_2 protein</fullName>
    </submittedName>
    <submittedName>
        <fullName evidence="1">RsgA_3 protein</fullName>
    </submittedName>
</protein>
<dbReference type="EMBL" id="GBYB01005469">
    <property type="protein sequence ID" value="JAG75236.1"/>
    <property type="molecule type" value="Transcribed_RNA"/>
</dbReference>
<evidence type="ECO:0000313" key="2">
    <source>
        <dbReference type="EMBL" id="JAG75236.1"/>
    </source>
</evidence>
<evidence type="ECO:0000313" key="3">
    <source>
        <dbReference type="EMBL" id="JAG75237.1"/>
    </source>
</evidence>
<reference evidence="3" key="1">
    <citation type="submission" date="2015-01" db="EMBL/GenBank/DDBJ databases">
        <title>Transcriptome Assembly of Fopius arisanus.</title>
        <authorList>
            <person name="Geib S."/>
        </authorList>
    </citation>
    <scope>NUCLEOTIDE SEQUENCE</scope>
</reference>
<proteinExistence type="predicted"/>
<dbReference type="SUPFAM" id="SSF52540">
    <property type="entry name" value="P-loop containing nucleoside triphosphate hydrolases"/>
    <property type="match status" value="1"/>
</dbReference>
<sequence>MLMDNDDASCSSKSTNNDTTNFTTDADSTLCTLEKDFLENDGRFVEFTDENWWSKVATAKHFESVEMLSSIIPKNVIYSRITKKHYVVTDAIGISDLADKFEYTGHTLGIDYQKSYVRYLAFDIDCMCRKIENCENHNTIDDAKHIAIDLMRLLINSKLVRVDEAANVADTQLINDRQLLEVLDNNCCIWKNDCGYHIYTNIPVSITLHELLLLSLNANQYPRCKIEIPKIMPLPYSAKYINTPYTPLRANQYMPNVIITTNVSGVVPFNDNVIILPSNGTLEGSNKALTICMKESDPNGSQILHYNTVLLQSRCIPIYPNVNIITRANSGFATKLLYDYVNSMSRKLKNWLSTMDFDATENNQQSPELCEDLNYKTHATTDFNNYHSNKYEYLTKSFMLTFNKNFIGGTNVDADESFFIGYSLDSGCLYLQHYVVMYHLWLLEHASPDLVVTCSSVINCLAGIYTQDIIDESMCLREFLKYYSDTTLGAYKNTSYEIMEHFAYLKTFDIKPHMNTIEILMKIMSQKFKSPTNYHEEIFGLKKSEREMHHMEAFECYCRILHELGIVMVDSQTNKCYVLNHHVYTSDDVCPNILSHWIRDSNSSKYNSTAITTYLRMQEYSKTIDPKLMFTTTEFQFQTNVGTFNSITGLYSSHCKFLRFTRKRDYAIWYDPFQSEINQTENQNLRCLQLQQWTSEFSSKIPEFVNSLFLDFTFLPAILQIGMLPSISEKNLMVISQLLTDSDIPSSVDFLVEYYQMHPIYIYLISMIYRRYDGFITLYDYTTLRTHLFQHRRSNDDDWYEFLLAMARECDYDRNANTHMERLQSIHDVRNLDNLDPSFALRISIFALLVSRCVSFKTFNVACAAVCNTIEHQSRDENLDILMTMDRTKILPHYVNLMDKMSNIKTKDELIDIYRENLKITRNRVFTNISNKPLPFDKNGNIRQCIINTFIIVCMSSFFNCETVKNVIDAFSLLFVTKNLKKKLILFYGKSGVGKSELCNMIRYMMAPFVGVYNNNRYDAANQRANVSTTTNCIILTEVEAIDGNSMKSQTGNDAVSAIRFFTTTYDLRDSQALLYGNTNGHINFKTAVTKNVDQVTIDRLHVIELTGQQIDAEESNVTDFLSMLVNNTIFKNTVPLNVDNIQHYAICMAMLSFVNYKETRSKQDYMPALNINTPSSVIYRNETFKLNNKLYRFLLNLGFQREQKFFIGKQELLHVVNKAIERTKRQKKKSSIMYNCEDDFFIAFKHEFHVDLNGSDNCIIEGIQEYGLIAHIKDNMRVEPALGKCITNDDVEACISAMFGSSETDYFTTNKENARAYMQRINIDKYDSVNKFYRDIIFVQDTTEYNANYVNVVSGGVANEMSNKNSYEISNGNNIVSSASVTNLRVSDIV</sequence>
<dbReference type="Gene3D" id="3.40.50.300">
    <property type="entry name" value="P-loop containing nucleotide triphosphate hydrolases"/>
    <property type="match status" value="1"/>
</dbReference>
<organism evidence="3">
    <name type="scientific">Fopius arisanus</name>
    <dbReference type="NCBI Taxonomy" id="64838"/>
    <lineage>
        <taxon>Eukaryota</taxon>
        <taxon>Metazoa</taxon>
        <taxon>Ecdysozoa</taxon>
        <taxon>Arthropoda</taxon>
        <taxon>Hexapoda</taxon>
        <taxon>Insecta</taxon>
        <taxon>Pterygota</taxon>
        <taxon>Neoptera</taxon>
        <taxon>Endopterygota</taxon>
        <taxon>Hymenoptera</taxon>
        <taxon>Apocrita</taxon>
        <taxon>Ichneumonoidea</taxon>
        <taxon>Braconidae</taxon>
        <taxon>Opiinae</taxon>
        <taxon>Fopius</taxon>
    </lineage>
</organism>
<gene>
    <name evidence="3" type="primary">rsgA_1</name>
    <name evidence="2" type="synonym">rsgA_2</name>
    <name evidence="1" type="synonym">rsgA_3</name>
    <name evidence="3" type="ORF">g.21905</name>
    <name evidence="2" type="ORF">g.21909</name>
    <name evidence="1" type="ORF">g.21917</name>
</gene>
<accession>A0A0C9RAY0</accession>
<dbReference type="InterPro" id="IPR027417">
    <property type="entry name" value="P-loop_NTPase"/>
</dbReference>
<dbReference type="EMBL" id="GBYB01005470">
    <property type="protein sequence ID" value="JAG75237.1"/>
    <property type="molecule type" value="Transcribed_RNA"/>
</dbReference>
<name>A0A0C9RAY0_9HYME</name>
<dbReference type="EMBL" id="GBYB01005467">
    <property type="protein sequence ID" value="JAG75234.1"/>
    <property type="molecule type" value="Transcribed_RNA"/>
</dbReference>
<evidence type="ECO:0000313" key="1">
    <source>
        <dbReference type="EMBL" id="JAG75234.1"/>
    </source>
</evidence>